<dbReference type="Proteomes" id="UP000305546">
    <property type="component" value="Unassembled WGS sequence"/>
</dbReference>
<evidence type="ECO:0000256" key="1">
    <source>
        <dbReference type="SAM" id="MobiDB-lite"/>
    </source>
</evidence>
<proteinExistence type="predicted"/>
<reference evidence="2 3" key="1">
    <citation type="submission" date="2019-06" db="EMBL/GenBank/DDBJ databases">
        <title>Amycolatopsis alkalitolerans sp. nov., isolated from Gastrodia elata Blume.</title>
        <authorList>
            <person name="Narsing Rao M.P."/>
            <person name="Li W.J."/>
        </authorList>
    </citation>
    <scope>NUCLEOTIDE SEQUENCE [LARGE SCALE GENOMIC DNA]</scope>
    <source>
        <strain evidence="2 3">SYSUP0005</strain>
    </source>
</reference>
<dbReference type="EMBL" id="VDFW01000006">
    <property type="protein sequence ID" value="TNC27494.1"/>
    <property type="molecule type" value="Genomic_DNA"/>
</dbReference>
<keyword evidence="3" id="KW-1185">Reference proteome</keyword>
<sequence length="181" mass="17943">MIAVLAGCANEQPGNPSPVGGQSASATVPTSAAGSTGQDPGLASIKACSLLTDHEAATFKAQGAGQNQDTSASGATSVCRWTGRSASGASTNLSIAVRAAQGIESVNAEGGQLTEGKVNGRPAKQLVDSSGGYCMTSLAVTPGSRVDLGYVIVGASDATEACQTDNQIADIVEPKLPKYEG</sequence>
<evidence type="ECO:0000313" key="3">
    <source>
        <dbReference type="Proteomes" id="UP000305546"/>
    </source>
</evidence>
<dbReference type="Pfam" id="PF12079">
    <property type="entry name" value="DUF3558"/>
    <property type="match status" value="1"/>
</dbReference>
<protein>
    <submittedName>
        <fullName evidence="2">DUF3558 domain-containing protein</fullName>
    </submittedName>
</protein>
<gene>
    <name evidence="2" type="ORF">FG385_10290</name>
</gene>
<dbReference type="AlphaFoldDB" id="A0A5C4M771"/>
<comment type="caution">
    <text evidence="2">The sequence shown here is derived from an EMBL/GenBank/DDBJ whole genome shotgun (WGS) entry which is preliminary data.</text>
</comment>
<accession>A0A5C4M771</accession>
<evidence type="ECO:0000313" key="2">
    <source>
        <dbReference type="EMBL" id="TNC27494.1"/>
    </source>
</evidence>
<dbReference type="InterPro" id="IPR024520">
    <property type="entry name" value="DUF3558"/>
</dbReference>
<name>A0A5C4M771_9PSEU</name>
<organism evidence="2 3">
    <name type="scientific">Amycolatopsis alkalitolerans</name>
    <dbReference type="NCBI Taxonomy" id="2547244"/>
    <lineage>
        <taxon>Bacteria</taxon>
        <taxon>Bacillati</taxon>
        <taxon>Actinomycetota</taxon>
        <taxon>Actinomycetes</taxon>
        <taxon>Pseudonocardiales</taxon>
        <taxon>Pseudonocardiaceae</taxon>
        <taxon>Amycolatopsis</taxon>
    </lineage>
</organism>
<feature type="compositionally biased region" description="Polar residues" evidence="1">
    <location>
        <begin position="20"/>
        <end position="38"/>
    </location>
</feature>
<feature type="region of interest" description="Disordered" evidence="1">
    <location>
        <begin position="9"/>
        <end position="39"/>
    </location>
</feature>